<dbReference type="PROSITE" id="PS00105">
    <property type="entry name" value="AA_TRANSFER_CLASS_1"/>
    <property type="match status" value="1"/>
</dbReference>
<dbReference type="OrthoDB" id="9766445at2"/>
<keyword evidence="5 7" id="KW-0808">Transferase</keyword>
<keyword evidence="4 7" id="KW-0032">Aminotransferase</keyword>
<evidence type="ECO:0000256" key="5">
    <source>
        <dbReference type="ARBA" id="ARBA00022679"/>
    </source>
</evidence>
<dbReference type="InterPro" id="IPR000796">
    <property type="entry name" value="Asp_trans"/>
</dbReference>
<evidence type="ECO:0000313" key="9">
    <source>
        <dbReference type="EMBL" id="ADV33812.1"/>
    </source>
</evidence>
<dbReference type="GO" id="GO:0005829">
    <property type="term" value="C:cytosol"/>
    <property type="evidence" value="ECO:0007669"/>
    <property type="project" value="TreeGrafter"/>
</dbReference>
<dbReference type="InterPro" id="IPR015421">
    <property type="entry name" value="PyrdxlP-dep_Trfase_major"/>
</dbReference>
<protein>
    <recommendedName>
        <fullName evidence="7">Aminotransferase</fullName>
        <ecNumber evidence="7">2.6.1.-</ecNumber>
    </recommendedName>
</protein>
<dbReference type="STRING" id="859654.BVAF_423"/>
<dbReference type="PANTHER" id="PTHR11879">
    <property type="entry name" value="ASPARTATE AMINOTRANSFERASE"/>
    <property type="match status" value="1"/>
</dbReference>
<dbReference type="Gene3D" id="3.40.640.10">
    <property type="entry name" value="Type I PLP-dependent aspartate aminotransferase-like (Major domain)"/>
    <property type="match status" value="1"/>
</dbReference>
<dbReference type="Proteomes" id="UP000007464">
    <property type="component" value="Chromosome"/>
</dbReference>
<dbReference type="AlphaFoldDB" id="E8Q6B8"/>
<comment type="similarity">
    <text evidence="2 7">Belongs to the class-I pyridoxal-phosphate-dependent aminotransferase family.</text>
</comment>
<evidence type="ECO:0000313" key="10">
    <source>
        <dbReference type="Proteomes" id="UP000007464"/>
    </source>
</evidence>
<comment type="cofactor">
    <cofactor evidence="1 7">
        <name>pyridoxal 5'-phosphate</name>
        <dbReference type="ChEBI" id="CHEBI:597326"/>
    </cofactor>
</comment>
<dbReference type="RefSeq" id="WP_013516737.1">
    <property type="nucleotide sequence ID" value="NC_014909.2"/>
</dbReference>
<dbReference type="SUPFAM" id="SSF53383">
    <property type="entry name" value="PLP-dependent transferases"/>
    <property type="match status" value="1"/>
</dbReference>
<feature type="domain" description="Aminotransferase class I/classII large" evidence="8">
    <location>
        <begin position="26"/>
        <end position="400"/>
    </location>
</feature>
<proteinExistence type="inferred from homology"/>
<dbReference type="Gene3D" id="3.90.1150.10">
    <property type="entry name" value="Aspartate Aminotransferase, domain 1"/>
    <property type="match status" value="1"/>
</dbReference>
<dbReference type="EMBL" id="CP002189">
    <property type="protein sequence ID" value="ADV33812.1"/>
    <property type="molecule type" value="Genomic_DNA"/>
</dbReference>
<name>E8Q6B8_BLOVB</name>
<dbReference type="GO" id="GO:0030170">
    <property type="term" value="F:pyridoxal phosphate binding"/>
    <property type="evidence" value="ECO:0007669"/>
    <property type="project" value="InterPro"/>
</dbReference>
<dbReference type="PANTHER" id="PTHR11879:SF22">
    <property type="entry name" value="ASPARTATE AMINOTRANSFERASE, MITOCHONDRIAL"/>
    <property type="match status" value="1"/>
</dbReference>
<evidence type="ECO:0000256" key="2">
    <source>
        <dbReference type="ARBA" id="ARBA00007441"/>
    </source>
</evidence>
<evidence type="ECO:0000256" key="7">
    <source>
        <dbReference type="RuleBase" id="RU000481"/>
    </source>
</evidence>
<evidence type="ECO:0000256" key="6">
    <source>
        <dbReference type="ARBA" id="ARBA00022898"/>
    </source>
</evidence>
<dbReference type="GO" id="GO:0004069">
    <property type="term" value="F:L-aspartate:2-oxoglutarate aminotransferase activity"/>
    <property type="evidence" value="ECO:0007669"/>
    <property type="project" value="TreeGrafter"/>
</dbReference>
<dbReference type="KEGG" id="bva:BVAF_423"/>
<dbReference type="HOGENOM" id="CLU_032440_0_1_6"/>
<dbReference type="InterPro" id="IPR015422">
    <property type="entry name" value="PyrdxlP-dep_Trfase_small"/>
</dbReference>
<reference evidence="9 10" key="1">
    <citation type="journal article" date="2010" name="BMC Genomics">
        <title>Unprecedented loss of ammonia assimilation capability in a urease-encoding bacterial mutualist.</title>
        <authorList>
            <person name="Williams L.E."/>
            <person name="Wernegreen J.J."/>
        </authorList>
    </citation>
    <scope>NUCLEOTIDE SEQUENCE [LARGE SCALE GENOMIC DNA]</scope>
    <source>
        <strain evidence="9 10">BVAF</strain>
    </source>
</reference>
<organism evidence="9 10">
    <name type="scientific">Blochmanniella vafra (strain BVAF)</name>
    <dbReference type="NCBI Taxonomy" id="859654"/>
    <lineage>
        <taxon>Bacteria</taxon>
        <taxon>Pseudomonadati</taxon>
        <taxon>Pseudomonadota</taxon>
        <taxon>Gammaproteobacteria</taxon>
        <taxon>Enterobacterales</taxon>
        <taxon>Enterobacteriaceae</taxon>
        <taxon>ant endosymbionts</taxon>
        <taxon>Candidatus Blochmanniella</taxon>
    </lineage>
</organism>
<sequence length="404" mass="46291">MFESMLMAPSDPILGLSTIFRNDIRKKKINLGIGVYINEHNEAPILESVKHAEDFLLKKEMNKNYLNIEGIHAFNNATQSLLFGQDESIISKERIRTVQAPGGTGALRIISECIAKHFNIYFGRKQRIWISDPTWVNHKNIFIASGLELHTYPYYNQYKHALDFEKFLDTLNCSVKATDIVLLHCCCHNPTGIDPTIEQWKILSENSEKNGWIPLFDLAYQGFDTDLKNDLQGLHIFCKHNSELIVCNSYSKNFGLYNERVGACTIIAQNNDHAERALSQLKSTIRANYSNPPAHGASIVSTILTNPILYSIWENELKCMREHIKNMRFLLIQNLNHNNQHNKPNFDFITNQKGMFAYMDLNSNQVTKLRKNSGIYLVDSGRINLAGLSKQNIQYVCESIRDLF</sequence>
<dbReference type="GO" id="GO:0042802">
    <property type="term" value="F:identical protein binding"/>
    <property type="evidence" value="ECO:0007669"/>
    <property type="project" value="TreeGrafter"/>
</dbReference>
<comment type="subunit">
    <text evidence="3">Homodimer.</text>
</comment>
<evidence type="ECO:0000256" key="1">
    <source>
        <dbReference type="ARBA" id="ARBA00001933"/>
    </source>
</evidence>
<accession>E8Q6B8</accession>
<dbReference type="CDD" id="cd00609">
    <property type="entry name" value="AAT_like"/>
    <property type="match status" value="1"/>
</dbReference>
<keyword evidence="6" id="KW-0663">Pyridoxal phosphate</keyword>
<dbReference type="FunFam" id="3.40.640.10:FF:000066">
    <property type="entry name" value="Aspartate aminotransferase"/>
    <property type="match status" value="1"/>
</dbReference>
<dbReference type="GO" id="GO:0033585">
    <property type="term" value="P:L-phenylalanine biosynthetic process from chorismate via phenylpyruvate"/>
    <property type="evidence" value="ECO:0007669"/>
    <property type="project" value="TreeGrafter"/>
</dbReference>
<dbReference type="NCBIfam" id="NF006719">
    <property type="entry name" value="PRK09257.1"/>
    <property type="match status" value="1"/>
</dbReference>
<evidence type="ECO:0000259" key="8">
    <source>
        <dbReference type="Pfam" id="PF00155"/>
    </source>
</evidence>
<evidence type="ECO:0000256" key="4">
    <source>
        <dbReference type="ARBA" id="ARBA00022576"/>
    </source>
</evidence>
<dbReference type="PRINTS" id="PR00799">
    <property type="entry name" value="TRANSAMINASE"/>
</dbReference>
<dbReference type="EC" id="2.6.1.-" evidence="7"/>
<evidence type="ECO:0000256" key="3">
    <source>
        <dbReference type="ARBA" id="ARBA00011738"/>
    </source>
</evidence>
<dbReference type="InterPro" id="IPR004838">
    <property type="entry name" value="NHTrfase_class1_PyrdxlP-BS"/>
</dbReference>
<dbReference type="Pfam" id="PF00155">
    <property type="entry name" value="Aminotran_1_2"/>
    <property type="match status" value="1"/>
</dbReference>
<dbReference type="InterPro" id="IPR015424">
    <property type="entry name" value="PyrdxlP-dep_Trfase"/>
</dbReference>
<keyword evidence="10" id="KW-1185">Reference proteome</keyword>
<dbReference type="InterPro" id="IPR004839">
    <property type="entry name" value="Aminotransferase_I/II_large"/>
</dbReference>
<dbReference type="GO" id="GO:0004838">
    <property type="term" value="F:L-tyrosine-2-oxoglutarate transaminase activity"/>
    <property type="evidence" value="ECO:0007669"/>
    <property type="project" value="TreeGrafter"/>
</dbReference>
<gene>
    <name evidence="9" type="primary">aspC</name>
    <name evidence="9" type="ordered locus">BVAF_423</name>
</gene>